<gene>
    <name evidence="9" type="ORF">PMACD_LOCUS15356</name>
</gene>
<protein>
    <recommendedName>
        <fullName evidence="8">DDE Tnp4 domain-containing protein</fullName>
    </recommendedName>
</protein>
<evidence type="ECO:0000313" key="10">
    <source>
        <dbReference type="Proteomes" id="UP000663880"/>
    </source>
</evidence>
<dbReference type="AlphaFoldDB" id="A0A821XTE9"/>
<proteinExistence type="inferred from homology"/>
<comment type="cofactor">
    <cofactor evidence="1">
        <name>a divalent metal cation</name>
        <dbReference type="ChEBI" id="CHEBI:60240"/>
    </cofactor>
</comment>
<dbReference type="PANTHER" id="PTHR22930:SF220">
    <property type="entry name" value="PROTEIN ALP1-LIKE"/>
    <property type="match status" value="1"/>
</dbReference>
<sequence>MSEMLPLPTEDKWKIIANDFKLLWNFPNCVGALDGKHITIQAPSNSGSLYFNYKKTFSIVLMALVDANYNFIAVDVGSYGKNSDGGIFANSNLGKRLQQGTLGIPGNSPLPGTSIETPHVIVGDEAFPLKTYLMRPYPGQNLNDDKRIFNYRLSRARRILENTFGILTQKFRIYNRRIQANPENLDNIVLATCILHNFIKYFNSNTTHALDYEGTNQPTSSLLETVQPQGGNATAGAFHAFHEVFKNYFISEAGSVPWQEDKI</sequence>
<dbReference type="InterPro" id="IPR045249">
    <property type="entry name" value="HARBI1-like"/>
</dbReference>
<evidence type="ECO:0000256" key="3">
    <source>
        <dbReference type="ARBA" id="ARBA00006958"/>
    </source>
</evidence>
<dbReference type="GO" id="GO:0005634">
    <property type="term" value="C:nucleus"/>
    <property type="evidence" value="ECO:0007669"/>
    <property type="project" value="UniProtKB-SubCell"/>
</dbReference>
<dbReference type="EMBL" id="CAJOBZ010000070">
    <property type="protein sequence ID" value="CAF4947749.1"/>
    <property type="molecule type" value="Genomic_DNA"/>
</dbReference>
<evidence type="ECO:0000256" key="6">
    <source>
        <dbReference type="ARBA" id="ARBA00022801"/>
    </source>
</evidence>
<evidence type="ECO:0000256" key="2">
    <source>
        <dbReference type="ARBA" id="ARBA00004123"/>
    </source>
</evidence>
<keyword evidence="6" id="KW-0378">Hydrolase</keyword>
<keyword evidence="5" id="KW-0479">Metal-binding</keyword>
<dbReference type="InterPro" id="IPR027806">
    <property type="entry name" value="HARBI1_dom"/>
</dbReference>
<keyword evidence="4" id="KW-0540">Nuclease</keyword>
<reference evidence="9" key="1">
    <citation type="submission" date="2021-02" db="EMBL/GenBank/DDBJ databases">
        <authorList>
            <person name="Steward A R."/>
        </authorList>
    </citation>
    <scope>NUCLEOTIDE SEQUENCE</scope>
</reference>
<evidence type="ECO:0000313" key="9">
    <source>
        <dbReference type="EMBL" id="CAF4947749.1"/>
    </source>
</evidence>
<dbReference type="GO" id="GO:0004518">
    <property type="term" value="F:nuclease activity"/>
    <property type="evidence" value="ECO:0007669"/>
    <property type="project" value="UniProtKB-KW"/>
</dbReference>
<evidence type="ECO:0000256" key="7">
    <source>
        <dbReference type="ARBA" id="ARBA00023242"/>
    </source>
</evidence>
<comment type="similarity">
    <text evidence="3">Belongs to the HARBI1 family.</text>
</comment>
<dbReference type="Pfam" id="PF13359">
    <property type="entry name" value="DDE_Tnp_4"/>
    <property type="match status" value="1"/>
</dbReference>
<dbReference type="GO" id="GO:0046872">
    <property type="term" value="F:metal ion binding"/>
    <property type="evidence" value="ECO:0007669"/>
    <property type="project" value="UniProtKB-KW"/>
</dbReference>
<dbReference type="Proteomes" id="UP000663880">
    <property type="component" value="Unassembled WGS sequence"/>
</dbReference>
<name>A0A821XTE9_9NEOP</name>
<evidence type="ECO:0000256" key="5">
    <source>
        <dbReference type="ARBA" id="ARBA00022723"/>
    </source>
</evidence>
<keyword evidence="10" id="KW-1185">Reference proteome</keyword>
<dbReference type="OrthoDB" id="6581217at2759"/>
<feature type="domain" description="DDE Tnp4" evidence="8">
    <location>
        <begin position="33"/>
        <end position="197"/>
    </location>
</feature>
<evidence type="ECO:0000256" key="4">
    <source>
        <dbReference type="ARBA" id="ARBA00022722"/>
    </source>
</evidence>
<comment type="subcellular location">
    <subcellularLocation>
        <location evidence="2">Nucleus</location>
    </subcellularLocation>
</comment>
<comment type="caution">
    <text evidence="9">The sequence shown here is derived from an EMBL/GenBank/DDBJ whole genome shotgun (WGS) entry which is preliminary data.</text>
</comment>
<dbReference type="PANTHER" id="PTHR22930">
    <property type="match status" value="1"/>
</dbReference>
<organism evidence="9 10">
    <name type="scientific">Pieris macdunnoughi</name>
    <dbReference type="NCBI Taxonomy" id="345717"/>
    <lineage>
        <taxon>Eukaryota</taxon>
        <taxon>Metazoa</taxon>
        <taxon>Ecdysozoa</taxon>
        <taxon>Arthropoda</taxon>
        <taxon>Hexapoda</taxon>
        <taxon>Insecta</taxon>
        <taxon>Pterygota</taxon>
        <taxon>Neoptera</taxon>
        <taxon>Endopterygota</taxon>
        <taxon>Lepidoptera</taxon>
        <taxon>Glossata</taxon>
        <taxon>Ditrysia</taxon>
        <taxon>Papilionoidea</taxon>
        <taxon>Pieridae</taxon>
        <taxon>Pierinae</taxon>
        <taxon>Pieris</taxon>
    </lineage>
</organism>
<dbReference type="GO" id="GO:0016787">
    <property type="term" value="F:hydrolase activity"/>
    <property type="evidence" value="ECO:0007669"/>
    <property type="project" value="UniProtKB-KW"/>
</dbReference>
<keyword evidence="7" id="KW-0539">Nucleus</keyword>
<evidence type="ECO:0000259" key="8">
    <source>
        <dbReference type="Pfam" id="PF13359"/>
    </source>
</evidence>
<evidence type="ECO:0000256" key="1">
    <source>
        <dbReference type="ARBA" id="ARBA00001968"/>
    </source>
</evidence>
<accession>A0A821XTE9</accession>